<gene>
    <name evidence="2" type="ORF">KVH43_10675</name>
</gene>
<dbReference type="EMBL" id="CP078093">
    <property type="protein sequence ID" value="QXM05815.1"/>
    <property type="molecule type" value="Genomic_DNA"/>
</dbReference>
<organism evidence="2 3">
    <name type="scientific">Crassaminicella indica</name>
    <dbReference type="NCBI Taxonomy" id="2855394"/>
    <lineage>
        <taxon>Bacteria</taxon>
        <taxon>Bacillati</taxon>
        <taxon>Bacillota</taxon>
        <taxon>Clostridia</taxon>
        <taxon>Eubacteriales</taxon>
        <taxon>Clostridiaceae</taxon>
        <taxon>Crassaminicella</taxon>
    </lineage>
</organism>
<dbReference type="Proteomes" id="UP000886818">
    <property type="component" value="Chromosome"/>
</dbReference>
<dbReference type="RefSeq" id="WP_218282513.1">
    <property type="nucleotide sequence ID" value="NZ_CP078093.1"/>
</dbReference>
<evidence type="ECO:0000313" key="2">
    <source>
        <dbReference type="EMBL" id="QXM05815.1"/>
    </source>
</evidence>
<accession>A0ABX8RDL5</accession>
<dbReference type="InterPro" id="IPR050068">
    <property type="entry name" value="MurA_subfamily"/>
</dbReference>
<evidence type="ECO:0000259" key="1">
    <source>
        <dbReference type="Pfam" id="PF00275"/>
    </source>
</evidence>
<dbReference type="PANTHER" id="PTHR43783:SF1">
    <property type="entry name" value="UDP-N-ACETYLGLUCOSAMINE 1-CARBOXYVINYLTRANSFERASE"/>
    <property type="match status" value="1"/>
</dbReference>
<feature type="domain" description="Enolpyruvate transferase" evidence="1">
    <location>
        <begin position="7"/>
        <end position="112"/>
    </location>
</feature>
<dbReference type="Pfam" id="PF00275">
    <property type="entry name" value="EPSP_synthase"/>
    <property type="match status" value="1"/>
</dbReference>
<proteinExistence type="predicted"/>
<sequence>MSRFLIRGGNKLNGEIRIGGAKNAVLPILAATVMNGGENILFDCPNLSDVHSMIQILKAIGCTVTFDQHTLKVDSSTLSSYEIPENLVREMRSSIFLMGPMLARCGKVKISYPGG</sequence>
<keyword evidence="3" id="KW-1185">Reference proteome</keyword>
<dbReference type="PANTHER" id="PTHR43783">
    <property type="entry name" value="UDP-N-ACETYLGLUCOSAMINE 1-CARBOXYVINYLTRANSFERASE"/>
    <property type="match status" value="1"/>
</dbReference>
<protein>
    <submittedName>
        <fullName evidence="2">UDP-N-acetylglucosamine 1-carboxyvinyltransferase</fullName>
    </submittedName>
</protein>
<evidence type="ECO:0000313" key="3">
    <source>
        <dbReference type="Proteomes" id="UP000886818"/>
    </source>
</evidence>
<name>A0ABX8RDL5_9CLOT</name>
<reference evidence="2" key="1">
    <citation type="submission" date="2021-07" db="EMBL/GenBank/DDBJ databases">
        <title>Complete genome sequence of Crassaminicella sp. 143-21, isolated from a deep-sea hydrothermal vent.</title>
        <authorList>
            <person name="Li X."/>
        </authorList>
    </citation>
    <scope>NUCLEOTIDE SEQUENCE</scope>
    <source>
        <strain evidence="2">143-21</strain>
    </source>
</reference>
<dbReference type="InterPro" id="IPR001986">
    <property type="entry name" value="Enolpyruvate_Tfrase_dom"/>
</dbReference>